<accession>A0A9P7ZA30</accession>
<dbReference type="AlphaFoldDB" id="A0A9P7ZA30"/>
<name>A0A9P7ZA30_9HELO</name>
<gene>
    <name evidence="2" type="ORF">BJ878DRAFT_414372</name>
</gene>
<dbReference type="EMBL" id="MU253766">
    <property type="protein sequence ID" value="KAG9247668.1"/>
    <property type="molecule type" value="Genomic_DNA"/>
</dbReference>
<feature type="signal peptide" evidence="1">
    <location>
        <begin position="1"/>
        <end position="18"/>
    </location>
</feature>
<keyword evidence="1" id="KW-0732">Signal</keyword>
<reference evidence="2" key="1">
    <citation type="journal article" date="2021" name="IMA Fungus">
        <title>Genomic characterization of three marine fungi, including Emericellopsis atlantica sp. nov. with signatures of a generalist lifestyle and marine biomass degradation.</title>
        <authorList>
            <person name="Hagestad O.C."/>
            <person name="Hou L."/>
            <person name="Andersen J.H."/>
            <person name="Hansen E.H."/>
            <person name="Altermark B."/>
            <person name="Li C."/>
            <person name="Kuhnert E."/>
            <person name="Cox R.J."/>
            <person name="Crous P.W."/>
            <person name="Spatafora J.W."/>
            <person name="Lail K."/>
            <person name="Amirebrahimi M."/>
            <person name="Lipzen A."/>
            <person name="Pangilinan J."/>
            <person name="Andreopoulos W."/>
            <person name="Hayes R.D."/>
            <person name="Ng V."/>
            <person name="Grigoriev I.V."/>
            <person name="Jackson S.A."/>
            <person name="Sutton T.D.S."/>
            <person name="Dobson A.D.W."/>
            <person name="Rama T."/>
        </authorList>
    </citation>
    <scope>NUCLEOTIDE SEQUENCE</scope>
    <source>
        <strain evidence="2">TRa3180A</strain>
    </source>
</reference>
<dbReference type="Proteomes" id="UP000887226">
    <property type="component" value="Unassembled WGS sequence"/>
</dbReference>
<comment type="caution">
    <text evidence="2">The sequence shown here is derived from an EMBL/GenBank/DDBJ whole genome shotgun (WGS) entry which is preliminary data.</text>
</comment>
<evidence type="ECO:0000313" key="2">
    <source>
        <dbReference type="EMBL" id="KAG9247668.1"/>
    </source>
</evidence>
<organism evidence="2 3">
    <name type="scientific">Calycina marina</name>
    <dbReference type="NCBI Taxonomy" id="1763456"/>
    <lineage>
        <taxon>Eukaryota</taxon>
        <taxon>Fungi</taxon>
        <taxon>Dikarya</taxon>
        <taxon>Ascomycota</taxon>
        <taxon>Pezizomycotina</taxon>
        <taxon>Leotiomycetes</taxon>
        <taxon>Helotiales</taxon>
        <taxon>Pezizellaceae</taxon>
        <taxon>Calycina</taxon>
    </lineage>
</organism>
<keyword evidence="3" id="KW-1185">Reference proteome</keyword>
<sequence length="67" mass="7701">MRLNWFVLLPAVATVATALAIQKRDADFFNVRTHMHKDMSGRRGDPQDKYFHSILIMMAGMAFYPLS</sequence>
<evidence type="ECO:0000256" key="1">
    <source>
        <dbReference type="SAM" id="SignalP"/>
    </source>
</evidence>
<dbReference type="OrthoDB" id="3555659at2759"/>
<feature type="chain" id="PRO_5040323205" evidence="1">
    <location>
        <begin position="19"/>
        <end position="67"/>
    </location>
</feature>
<protein>
    <submittedName>
        <fullName evidence="2">Uncharacterized protein</fullName>
    </submittedName>
</protein>
<evidence type="ECO:0000313" key="3">
    <source>
        <dbReference type="Proteomes" id="UP000887226"/>
    </source>
</evidence>
<proteinExistence type="predicted"/>